<gene>
    <name evidence="2" type="ORF">LRA02_04180</name>
</gene>
<name>A0A512PK22_9LACO</name>
<keyword evidence="1" id="KW-1133">Transmembrane helix</keyword>
<feature type="transmembrane region" description="Helical" evidence="1">
    <location>
        <begin position="21"/>
        <end position="42"/>
    </location>
</feature>
<evidence type="ECO:0000256" key="1">
    <source>
        <dbReference type="SAM" id="Phobius"/>
    </source>
</evidence>
<comment type="caution">
    <text evidence="2">The sequence shown here is derived from an EMBL/GenBank/DDBJ whole genome shotgun (WGS) entry which is preliminary data.</text>
</comment>
<protein>
    <submittedName>
        <fullName evidence="2">Uncharacterized protein</fullName>
    </submittedName>
</protein>
<sequence length="55" mass="6170">MMPKKLNFRIGNPGFKLRKGFNDSLIIGAFRFAVSLGMAIFGQTHTLQVIKMTQV</sequence>
<dbReference type="EMBL" id="BKAM01000001">
    <property type="protein sequence ID" value="GEP71550.1"/>
    <property type="molecule type" value="Genomic_DNA"/>
</dbReference>
<keyword evidence="1" id="KW-0472">Membrane</keyword>
<dbReference type="AlphaFoldDB" id="A0A512PK22"/>
<evidence type="ECO:0000313" key="3">
    <source>
        <dbReference type="Proteomes" id="UP000321569"/>
    </source>
</evidence>
<keyword evidence="1" id="KW-0812">Transmembrane</keyword>
<organism evidence="2 3">
    <name type="scientific">Lentilactobacillus rapi</name>
    <dbReference type="NCBI Taxonomy" id="481723"/>
    <lineage>
        <taxon>Bacteria</taxon>
        <taxon>Bacillati</taxon>
        <taxon>Bacillota</taxon>
        <taxon>Bacilli</taxon>
        <taxon>Lactobacillales</taxon>
        <taxon>Lactobacillaceae</taxon>
        <taxon>Lentilactobacillus</taxon>
    </lineage>
</organism>
<dbReference type="Proteomes" id="UP000321569">
    <property type="component" value="Unassembled WGS sequence"/>
</dbReference>
<reference evidence="2 3" key="1">
    <citation type="submission" date="2019-07" db="EMBL/GenBank/DDBJ databases">
        <title>Whole genome shotgun sequence of Lactobacillus rapi NBRC 109618.</title>
        <authorList>
            <person name="Hosoyama A."/>
            <person name="Uohara A."/>
            <person name="Ohji S."/>
            <person name="Ichikawa N."/>
        </authorList>
    </citation>
    <scope>NUCLEOTIDE SEQUENCE [LARGE SCALE GENOMIC DNA]</scope>
    <source>
        <strain evidence="2 3">NBRC 109618</strain>
    </source>
</reference>
<proteinExistence type="predicted"/>
<accession>A0A512PK22</accession>
<evidence type="ECO:0000313" key="2">
    <source>
        <dbReference type="EMBL" id="GEP71550.1"/>
    </source>
</evidence>